<dbReference type="Proteomes" id="UP001530377">
    <property type="component" value="Unassembled WGS sequence"/>
</dbReference>
<feature type="compositionally biased region" description="Basic residues" evidence="1">
    <location>
        <begin position="1"/>
        <end position="13"/>
    </location>
</feature>
<dbReference type="InterPro" id="IPR038763">
    <property type="entry name" value="DHH_sf"/>
</dbReference>
<dbReference type="Gene3D" id="3.90.1640.10">
    <property type="entry name" value="inorganic pyrophosphatase (n-terminal core)"/>
    <property type="match status" value="1"/>
</dbReference>
<dbReference type="AlphaFoldDB" id="A0ABD3RFM0"/>
<dbReference type="SMART" id="SM01131">
    <property type="entry name" value="DHHA2"/>
    <property type="match status" value="1"/>
</dbReference>
<comment type="caution">
    <text evidence="3">The sequence shown here is derived from an EMBL/GenBank/DDBJ whole genome shotgun (WGS) entry which is preliminary data.</text>
</comment>
<dbReference type="SUPFAM" id="SSF64182">
    <property type="entry name" value="DHH phosphoesterases"/>
    <property type="match status" value="1"/>
</dbReference>
<evidence type="ECO:0000313" key="4">
    <source>
        <dbReference type="Proteomes" id="UP001530377"/>
    </source>
</evidence>
<proteinExistence type="predicted"/>
<feature type="domain" description="DHHA2" evidence="2">
    <location>
        <begin position="301"/>
        <end position="490"/>
    </location>
</feature>
<feature type="region of interest" description="Disordered" evidence="1">
    <location>
        <begin position="1"/>
        <end position="48"/>
    </location>
</feature>
<sequence>MSARRRRRRRRTLYHRDELPGGGGRGSETVVTTTTTTTTKDDDVEGGGEGMPIVVPIVSVPRSEVSLRWDVVVLLNLAGIAIEDLVCVDDDVASRLLSSPPPMTETSSAIRTSNTTTTAAISAIPLLLTLVDHNRIRSSYDHLSSFVIEILDHHVDELYRADDVTVDSGMRNVAYENGNALVASTCTLVVERMLRDMSRMSSSSSSSSSPPAYHSIDPGLCLLLLGVILLDTVNMNPNAGKGTARDERAMRALMQYADWKSFGDDVGGIRRATSSLVDYASTFERVFPNGRGSPPDASALYDALSSAKFDPRYWSTLSVSDCLRIDYKRFEVSSNSSNSSNSSSSLVSAIGISSVLVGMDTMLAREDFIRDLSTYVTSSLSSSDLYGMMTLTFREGDGGSPVRGLLLAGADASIVNSFADFLVNSADAAFLDMCEVEFGDEEGGRVPLGTSAGSGGDVEDVNAGIAIRVFRQGNGKGSRKQVAPVLLRHAARDSRL</sequence>
<dbReference type="InterPro" id="IPR038222">
    <property type="entry name" value="DHHA2_dom_sf"/>
</dbReference>
<dbReference type="PANTHER" id="PTHR12112">
    <property type="entry name" value="BNIP - RELATED"/>
    <property type="match status" value="1"/>
</dbReference>
<dbReference type="InterPro" id="IPR004097">
    <property type="entry name" value="DHHA2"/>
</dbReference>
<dbReference type="Gene3D" id="3.10.310.20">
    <property type="entry name" value="DHHA2 domain"/>
    <property type="match status" value="1"/>
</dbReference>
<dbReference type="Pfam" id="PF02833">
    <property type="entry name" value="DHHA2"/>
    <property type="match status" value="1"/>
</dbReference>
<gene>
    <name evidence="3" type="ORF">ACHAXA_006783</name>
</gene>
<protein>
    <recommendedName>
        <fullName evidence="2">DHHA2 domain-containing protein</fullName>
    </recommendedName>
</protein>
<name>A0ABD3RFM0_9STRA</name>
<dbReference type="PANTHER" id="PTHR12112:SF39">
    <property type="entry name" value="EG:152A3.5 PROTEIN (FBGN0003116_PN PROTEIN)"/>
    <property type="match status" value="1"/>
</dbReference>
<accession>A0ABD3RFM0</accession>
<dbReference type="EMBL" id="JALLPB020000233">
    <property type="protein sequence ID" value="KAL3811803.1"/>
    <property type="molecule type" value="Genomic_DNA"/>
</dbReference>
<organism evidence="3 4">
    <name type="scientific">Cyclostephanos tholiformis</name>
    <dbReference type="NCBI Taxonomy" id="382380"/>
    <lineage>
        <taxon>Eukaryota</taxon>
        <taxon>Sar</taxon>
        <taxon>Stramenopiles</taxon>
        <taxon>Ochrophyta</taxon>
        <taxon>Bacillariophyta</taxon>
        <taxon>Coscinodiscophyceae</taxon>
        <taxon>Thalassiosirophycidae</taxon>
        <taxon>Stephanodiscales</taxon>
        <taxon>Stephanodiscaceae</taxon>
        <taxon>Cyclostephanos</taxon>
    </lineage>
</organism>
<feature type="compositionally biased region" description="Low complexity" evidence="1">
    <location>
        <begin position="27"/>
        <end position="38"/>
    </location>
</feature>
<evidence type="ECO:0000259" key="2">
    <source>
        <dbReference type="SMART" id="SM01131"/>
    </source>
</evidence>
<keyword evidence="4" id="KW-1185">Reference proteome</keyword>
<reference evidence="3 4" key="1">
    <citation type="submission" date="2024-10" db="EMBL/GenBank/DDBJ databases">
        <title>Updated reference genomes for cyclostephanoid diatoms.</title>
        <authorList>
            <person name="Roberts W.R."/>
            <person name="Alverson A.J."/>
        </authorList>
    </citation>
    <scope>NUCLEOTIDE SEQUENCE [LARGE SCALE GENOMIC DNA]</scope>
    <source>
        <strain evidence="3 4">AJA228-03</strain>
    </source>
</reference>
<evidence type="ECO:0000256" key="1">
    <source>
        <dbReference type="SAM" id="MobiDB-lite"/>
    </source>
</evidence>
<evidence type="ECO:0000313" key="3">
    <source>
        <dbReference type="EMBL" id="KAL3811803.1"/>
    </source>
</evidence>